<protein>
    <submittedName>
        <fullName evidence="2">Uncharacterized protein</fullName>
    </submittedName>
</protein>
<dbReference type="Proteomes" id="UP001383192">
    <property type="component" value="Unassembled WGS sequence"/>
</dbReference>
<reference evidence="2 3" key="1">
    <citation type="submission" date="2024-01" db="EMBL/GenBank/DDBJ databases">
        <title>A draft genome for a cacao thread blight-causing isolate of Paramarasmius palmivorus.</title>
        <authorList>
            <person name="Baruah I.K."/>
            <person name="Bukari Y."/>
            <person name="Amoako-Attah I."/>
            <person name="Meinhardt L.W."/>
            <person name="Bailey B.A."/>
            <person name="Cohen S.P."/>
        </authorList>
    </citation>
    <scope>NUCLEOTIDE SEQUENCE [LARGE SCALE GENOMIC DNA]</scope>
    <source>
        <strain evidence="2 3">GH-12</strain>
    </source>
</reference>
<sequence>MNDDNISRRTALCNHCDAFIEDPGSPTPPHILRSDHTLTGAETTHIRALIEEDERLLKEYEESISWHRNVADKVERARKTVEERLRKRRVVVSALRRLPVEVWDEIFSLACQTIRLGNATIETTTHSTSQTKSYPCNCTLPITRLCCMAANYYLSDIDVRSLLRIYFKYSATAPLEISIWDSNIDYGTIFTSVREYHDRLDKTVVEAYQLIFQHISRCAKLELQVNWQALSQKQDQHYESGWFWEGCQNGAQSHLRLRRRQCSKPFWYTSIHFVHEATPRDVYGLSGLCNTLCLNPRVEVFSVRGLRMWNTAEHPQSAHVMELPSLRDLKIYCGHPMEEWLHFVELFRMPVLNSLWIGSELSLDDDVSEHQYHTPPASFTSKLHHFANSLQFLSLHYNPVYYNEPEITNLVKNLPNLVHFRFTTFAKVAGISLCTTHFLASLQVACGNSDAVSSSCILAPKLERLEIREFNFCPRSETELVEKVLAMASSRSASALRASGLEKVASLSRVYLWWKEDDSSEVHALDHDSDSEDGHSTSESDSDNKSASSGHLLSASTRLHGTEPSCRPLLYTHFGARIEALERDGTICSIERKAMQWCDDLSVGDDFDLLKFYQ</sequence>
<dbReference type="SUPFAM" id="SSF52047">
    <property type="entry name" value="RNI-like"/>
    <property type="match status" value="1"/>
</dbReference>
<proteinExistence type="predicted"/>
<evidence type="ECO:0000313" key="3">
    <source>
        <dbReference type="Proteomes" id="UP001383192"/>
    </source>
</evidence>
<dbReference type="AlphaFoldDB" id="A0AAW0C7B1"/>
<feature type="compositionally biased region" description="Basic and acidic residues" evidence="1">
    <location>
        <begin position="524"/>
        <end position="544"/>
    </location>
</feature>
<gene>
    <name evidence="2" type="ORF">VNI00_012733</name>
</gene>
<evidence type="ECO:0000256" key="1">
    <source>
        <dbReference type="SAM" id="MobiDB-lite"/>
    </source>
</evidence>
<organism evidence="2 3">
    <name type="scientific">Paramarasmius palmivorus</name>
    <dbReference type="NCBI Taxonomy" id="297713"/>
    <lineage>
        <taxon>Eukaryota</taxon>
        <taxon>Fungi</taxon>
        <taxon>Dikarya</taxon>
        <taxon>Basidiomycota</taxon>
        <taxon>Agaricomycotina</taxon>
        <taxon>Agaricomycetes</taxon>
        <taxon>Agaricomycetidae</taxon>
        <taxon>Agaricales</taxon>
        <taxon>Marasmiineae</taxon>
        <taxon>Marasmiaceae</taxon>
        <taxon>Paramarasmius</taxon>
    </lineage>
</organism>
<feature type="region of interest" description="Disordered" evidence="1">
    <location>
        <begin position="524"/>
        <end position="550"/>
    </location>
</feature>
<name>A0AAW0C7B1_9AGAR</name>
<evidence type="ECO:0000313" key="2">
    <source>
        <dbReference type="EMBL" id="KAK7033511.1"/>
    </source>
</evidence>
<comment type="caution">
    <text evidence="2">The sequence shown here is derived from an EMBL/GenBank/DDBJ whole genome shotgun (WGS) entry which is preliminary data.</text>
</comment>
<dbReference type="EMBL" id="JAYKXP010000061">
    <property type="protein sequence ID" value="KAK7033511.1"/>
    <property type="molecule type" value="Genomic_DNA"/>
</dbReference>
<keyword evidence="3" id="KW-1185">Reference proteome</keyword>
<accession>A0AAW0C7B1</accession>